<evidence type="ECO:0000313" key="2">
    <source>
        <dbReference type="EMBL" id="OBR38745.1"/>
    </source>
</evidence>
<accession>A0A1B7Z7T0</accession>
<dbReference type="Gene3D" id="3.40.50.1980">
    <property type="entry name" value="Nitrogenase molybdenum iron protein domain"/>
    <property type="match status" value="2"/>
</dbReference>
<dbReference type="AlphaFoldDB" id="A0A1B7Z7T0"/>
<name>A0A1B7Z7T0_9FLAO</name>
<dbReference type="InterPro" id="IPR002491">
    <property type="entry name" value="ABC_transptr_periplasmic_BD"/>
</dbReference>
<dbReference type="InterPro" id="IPR050902">
    <property type="entry name" value="ABC_Transporter_SBP"/>
</dbReference>
<dbReference type="PANTHER" id="PTHR30535:SF34">
    <property type="entry name" value="MOLYBDATE-BINDING PROTEIN MOLA"/>
    <property type="match status" value="1"/>
</dbReference>
<dbReference type="OrthoDB" id="9812528at2"/>
<dbReference type="KEGG" id="mart:BTR34_00310"/>
<comment type="caution">
    <text evidence="2">The sequence shown here is derived from an EMBL/GenBank/DDBJ whole genome shotgun (WGS) entry which is preliminary data.</text>
</comment>
<dbReference type="GO" id="GO:0071281">
    <property type="term" value="P:cellular response to iron ion"/>
    <property type="evidence" value="ECO:0007669"/>
    <property type="project" value="TreeGrafter"/>
</dbReference>
<sequence>MLKHQIVLILVLFLWGCKNEKENSISTKTPTQNTEVTYAKGFSVEKQASGITLIKVLKPWVNSEKTFTYALIPKEILATITLNKNEYDEIISTPLENMVVTSTTHIPALEELGILDKLIGFPDTKYISSKAARNLIDSGKIKELGVNENLNTEAVLALQPDLVFGFAINNSNNTYETIQRAKIPVVYNGDWVEETPLGKAEWIKFFALFFNKTEQANAIFTRIEKSYLEAKKIASKATYRPTVLCGALYKDVWYLPGGKSWAANFLQDANSNYLWNTTDENGSLSLSWESVLDVGQHADYWIGPAQYLSYQEMKSASQHYSQFNAFQSKKIFTTANTIGETGGTLYYELAPQRPDLVLKDLIHILHPGLLPNYEPFFFKPLL</sequence>
<dbReference type="Proteomes" id="UP000092164">
    <property type="component" value="Unassembled WGS sequence"/>
</dbReference>
<dbReference type="SUPFAM" id="SSF53807">
    <property type="entry name" value="Helical backbone' metal receptor"/>
    <property type="match status" value="1"/>
</dbReference>
<dbReference type="Pfam" id="PF01497">
    <property type="entry name" value="Peripla_BP_2"/>
    <property type="match status" value="1"/>
</dbReference>
<dbReference type="PANTHER" id="PTHR30535">
    <property type="entry name" value="VITAMIN B12-BINDING PROTEIN"/>
    <property type="match status" value="1"/>
</dbReference>
<dbReference type="RefSeq" id="WP_068484566.1">
    <property type="nucleotide sequence ID" value="NZ_CP018760.1"/>
</dbReference>
<proteinExistence type="predicted"/>
<dbReference type="PROSITE" id="PS50983">
    <property type="entry name" value="FE_B12_PBP"/>
    <property type="match status" value="1"/>
</dbReference>
<protein>
    <submittedName>
        <fullName evidence="2">ABC transporter substrate-binding protein</fullName>
    </submittedName>
</protein>
<dbReference type="STRING" id="1836467.BTR34_00310"/>
<evidence type="ECO:0000313" key="3">
    <source>
        <dbReference type="Proteomes" id="UP000092164"/>
    </source>
</evidence>
<feature type="domain" description="Fe/B12 periplasmic-binding" evidence="1">
    <location>
        <begin position="97"/>
        <end position="369"/>
    </location>
</feature>
<dbReference type="CDD" id="cd01141">
    <property type="entry name" value="TroA_d"/>
    <property type="match status" value="1"/>
</dbReference>
<dbReference type="EMBL" id="LZFP01000012">
    <property type="protein sequence ID" value="OBR38745.1"/>
    <property type="molecule type" value="Genomic_DNA"/>
</dbReference>
<gene>
    <name evidence="2" type="ORF">A9200_03500</name>
</gene>
<evidence type="ECO:0000259" key="1">
    <source>
        <dbReference type="PROSITE" id="PS50983"/>
    </source>
</evidence>
<reference evidence="3" key="1">
    <citation type="submission" date="2016-06" db="EMBL/GenBank/DDBJ databases">
        <authorList>
            <person name="Zhan P."/>
        </authorList>
    </citation>
    <scope>NUCLEOTIDE SEQUENCE [LARGE SCALE GENOMIC DNA]</scope>
    <source>
        <strain evidence="3">T28</strain>
    </source>
</reference>
<organism evidence="2 3">
    <name type="scientific">Maribacter hydrothermalis</name>
    <dbReference type="NCBI Taxonomy" id="1836467"/>
    <lineage>
        <taxon>Bacteria</taxon>
        <taxon>Pseudomonadati</taxon>
        <taxon>Bacteroidota</taxon>
        <taxon>Flavobacteriia</taxon>
        <taxon>Flavobacteriales</taxon>
        <taxon>Flavobacteriaceae</taxon>
        <taxon>Maribacter</taxon>
    </lineage>
</organism>
<keyword evidence="3" id="KW-1185">Reference proteome</keyword>